<dbReference type="GO" id="GO:0004180">
    <property type="term" value="F:carboxypeptidase activity"/>
    <property type="evidence" value="ECO:0007669"/>
    <property type="project" value="UniProtKB-KW"/>
</dbReference>
<dbReference type="STRING" id="1121390.SAMN02746041_01064"/>
<dbReference type="Pfam" id="PF00905">
    <property type="entry name" value="Transpeptidase"/>
    <property type="match status" value="1"/>
</dbReference>
<dbReference type="InterPro" id="IPR012338">
    <property type="entry name" value="Beta-lactam/transpept-like"/>
</dbReference>
<feature type="domain" description="PASTA" evidence="4">
    <location>
        <begin position="606"/>
        <end position="665"/>
    </location>
</feature>
<keyword evidence="6" id="KW-1185">Reference proteome</keyword>
<dbReference type="SMART" id="SM00740">
    <property type="entry name" value="PASTA"/>
    <property type="match status" value="1"/>
</dbReference>
<dbReference type="Gene3D" id="3.40.710.10">
    <property type="entry name" value="DD-peptidase/beta-lactamase superfamily"/>
    <property type="match status" value="1"/>
</dbReference>
<dbReference type="PANTHER" id="PTHR30627">
    <property type="entry name" value="PEPTIDOGLYCAN D,D-TRANSPEPTIDASE"/>
    <property type="match status" value="1"/>
</dbReference>
<proteinExistence type="predicted"/>
<dbReference type="PROSITE" id="PS51178">
    <property type="entry name" value="PASTA"/>
    <property type="match status" value="1"/>
</dbReference>
<dbReference type="Gene3D" id="3.30.10.20">
    <property type="match status" value="1"/>
</dbReference>
<accession>A0A1W1XAZ9</accession>
<name>A0A1W1XAZ9_9BACT</name>
<dbReference type="AlphaFoldDB" id="A0A1W1XAZ9"/>
<evidence type="ECO:0000256" key="1">
    <source>
        <dbReference type="ARBA" id="ARBA00004370"/>
    </source>
</evidence>
<dbReference type="InterPro" id="IPR005311">
    <property type="entry name" value="PBP_dimer"/>
</dbReference>
<evidence type="ECO:0000313" key="5">
    <source>
        <dbReference type="EMBL" id="SMC20944.1"/>
    </source>
</evidence>
<dbReference type="InterPro" id="IPR050515">
    <property type="entry name" value="Beta-lactam/transpept"/>
</dbReference>
<evidence type="ECO:0000256" key="3">
    <source>
        <dbReference type="ARBA" id="ARBA00023136"/>
    </source>
</evidence>
<dbReference type="Gene3D" id="3.90.1310.10">
    <property type="entry name" value="Penicillin-binding protein 2a (Domain 2)"/>
    <property type="match status" value="1"/>
</dbReference>
<dbReference type="OrthoDB" id="9789078at2"/>
<reference evidence="5 6" key="1">
    <citation type="submission" date="2017-04" db="EMBL/GenBank/DDBJ databases">
        <authorList>
            <person name="Afonso C.L."/>
            <person name="Miller P.J."/>
            <person name="Scott M.A."/>
            <person name="Spackman E."/>
            <person name="Goraichik I."/>
            <person name="Dimitrov K.M."/>
            <person name="Suarez D.L."/>
            <person name="Swayne D.E."/>
        </authorList>
    </citation>
    <scope>NUCLEOTIDE SEQUENCE [LARGE SCALE GENOMIC DNA]</scope>
    <source>
        <strain evidence="5 6">DSM 13146</strain>
    </source>
</reference>
<dbReference type="SUPFAM" id="SSF56601">
    <property type="entry name" value="beta-lactamase/transpeptidase-like"/>
    <property type="match status" value="1"/>
</dbReference>
<dbReference type="GO" id="GO:0005886">
    <property type="term" value="C:plasma membrane"/>
    <property type="evidence" value="ECO:0007669"/>
    <property type="project" value="TreeGrafter"/>
</dbReference>
<dbReference type="Gene3D" id="3.30.450.330">
    <property type="match status" value="1"/>
</dbReference>
<organism evidence="5 6">
    <name type="scientific">Desulfacinum hydrothermale DSM 13146</name>
    <dbReference type="NCBI Taxonomy" id="1121390"/>
    <lineage>
        <taxon>Bacteria</taxon>
        <taxon>Pseudomonadati</taxon>
        <taxon>Thermodesulfobacteriota</taxon>
        <taxon>Syntrophobacteria</taxon>
        <taxon>Syntrophobacterales</taxon>
        <taxon>Syntrophobacteraceae</taxon>
        <taxon>Desulfacinum</taxon>
    </lineage>
</organism>
<dbReference type="PANTHER" id="PTHR30627:SF1">
    <property type="entry name" value="PEPTIDOGLYCAN D,D-TRANSPEPTIDASE FTSI"/>
    <property type="match status" value="1"/>
</dbReference>
<comment type="subcellular location">
    <subcellularLocation>
        <location evidence="1">Membrane</location>
    </subcellularLocation>
</comment>
<dbReference type="SUPFAM" id="SSF54184">
    <property type="entry name" value="Penicillin-binding protein 2x (pbp-2x), c-terminal domain"/>
    <property type="match status" value="1"/>
</dbReference>
<gene>
    <name evidence="5" type="ORF">SAMN02746041_01064</name>
</gene>
<keyword evidence="2" id="KW-0121">Carboxypeptidase</keyword>
<dbReference type="RefSeq" id="WP_139796503.1">
    <property type="nucleotide sequence ID" value="NZ_FWXF01000004.1"/>
</dbReference>
<dbReference type="EMBL" id="FWXF01000004">
    <property type="protein sequence ID" value="SMC20944.1"/>
    <property type="molecule type" value="Genomic_DNA"/>
</dbReference>
<dbReference type="InterPro" id="IPR005543">
    <property type="entry name" value="PASTA_dom"/>
</dbReference>
<keyword evidence="2" id="KW-0645">Protease</keyword>
<sequence length="667" mass="72737">MKPNQDRARLRMEARLRSGCGLLGAIGLLVCLALVGRAAYLQVVQGGKWREIKVGQAQASFQVPVYRGTIWDRRGRPLALSVQRGSLYADAKAIESPERTTRVLASILGVGRRELRRKLNRESRFVWIKRGLSTEELRRVSQARVPGLGVRMEWGRYYPHRSLAGQVIGFVGVDGMGLEGVERVYDGVLRQDPRKVSAFRDGGRRRVWIRNEPPPVPQERYGLRLNLDAFLQDVCEAALEDAVRKHGARAGEAVLLDVRDFRVLAMANWPPFNPNTYASSSPSSWRNRVIADAFEPGSAMKIFLMAGVLEAGVYGPEQRIFCEEGEMRLASHTIHDVHPHGWLTVRDVLKVSSNIGAVKLAQALGPRRYYEELVGFGFGRKTDVDLPGESAGLLRSYRRWRPVDFAVAAFGQGVGVTSLQLASAVAAVANGGLLGKPRVADAVVDEQGRIIKSLTPAPRVRVVSQKTARRLREMMEEVVQPGGTGTRAALSRYTCAGKTGTAQVVDPETGRYAPHKVTSVFVGFAPAANPRLAMAVVVHEPEGKGYGGVVAAPVFRRVMEKALPYLGVPPDKEPEDGPDRPRLVRWDGGLDWAQGPSVRTAPSSSQAQSQVVPDLRGLSLKAALAVLKAAGLEAVPKGSGCVVRQQPAPGEKIRRGGVVTLRLKELS</sequence>
<dbReference type="Pfam" id="PF03717">
    <property type="entry name" value="PBP_dimer"/>
    <property type="match status" value="1"/>
</dbReference>
<evidence type="ECO:0000259" key="4">
    <source>
        <dbReference type="PROSITE" id="PS51178"/>
    </source>
</evidence>
<protein>
    <submittedName>
        <fullName evidence="5">Peptidoglycan synthetase FtsI</fullName>
    </submittedName>
</protein>
<dbReference type="Pfam" id="PF03793">
    <property type="entry name" value="PASTA"/>
    <property type="match status" value="1"/>
</dbReference>
<dbReference type="GO" id="GO:0071555">
    <property type="term" value="P:cell wall organization"/>
    <property type="evidence" value="ECO:0007669"/>
    <property type="project" value="TreeGrafter"/>
</dbReference>
<evidence type="ECO:0000256" key="2">
    <source>
        <dbReference type="ARBA" id="ARBA00022645"/>
    </source>
</evidence>
<dbReference type="GO" id="GO:0008658">
    <property type="term" value="F:penicillin binding"/>
    <property type="evidence" value="ECO:0007669"/>
    <property type="project" value="InterPro"/>
</dbReference>
<keyword evidence="3" id="KW-0472">Membrane</keyword>
<dbReference type="InterPro" id="IPR036138">
    <property type="entry name" value="PBP_dimer_sf"/>
</dbReference>
<dbReference type="SUPFAM" id="SSF56519">
    <property type="entry name" value="Penicillin binding protein dimerisation domain"/>
    <property type="match status" value="1"/>
</dbReference>
<evidence type="ECO:0000313" key="6">
    <source>
        <dbReference type="Proteomes" id="UP000192783"/>
    </source>
</evidence>
<dbReference type="Proteomes" id="UP000192783">
    <property type="component" value="Unassembled WGS sequence"/>
</dbReference>
<dbReference type="InterPro" id="IPR001460">
    <property type="entry name" value="PCN-bd_Tpept"/>
</dbReference>
<keyword evidence="2" id="KW-0378">Hydrolase</keyword>